<evidence type="ECO:0000259" key="3">
    <source>
        <dbReference type="Pfam" id="PF03448"/>
    </source>
</evidence>
<protein>
    <submittedName>
        <fullName evidence="4">Flagellar motility protein MotE, a chaperone for MotC folding</fullName>
    </submittedName>
</protein>
<feature type="transmembrane region" description="Helical" evidence="2">
    <location>
        <begin position="16"/>
        <end position="39"/>
    </location>
</feature>
<keyword evidence="1" id="KW-0175">Coiled coil</keyword>
<sequence>MASSVKKEKKAGKFQWFVFLILIPVLFALVLGTVILSILGVNVADLGKNAIQDFPLAAAMFEEEKSEESVESTDVINEKEEEITRLQQELDTKNQEIRTLEEELEELHISIEAEREEEEPASNSHLKEVAQIYENMSAGKAAAILSEMNNGDILLHMEEMSTEARASILGKMEPEKAAKIMNELDD</sequence>
<reference evidence="4 5" key="1">
    <citation type="submission" date="2016-10" db="EMBL/GenBank/DDBJ databases">
        <authorList>
            <person name="de Groot N.N."/>
        </authorList>
    </citation>
    <scope>NUCLEOTIDE SEQUENCE [LARGE SCALE GENOMIC DNA]</scope>
    <source>
        <strain evidence="4 5">DSM 23995</strain>
    </source>
</reference>
<dbReference type="Proteomes" id="UP000199516">
    <property type="component" value="Unassembled WGS sequence"/>
</dbReference>
<dbReference type="EMBL" id="FONT01000001">
    <property type="protein sequence ID" value="SFE38977.1"/>
    <property type="molecule type" value="Genomic_DNA"/>
</dbReference>
<name>A0A1I2A592_9BACI</name>
<keyword evidence="4" id="KW-0282">Flagellum</keyword>
<keyword evidence="2" id="KW-0812">Transmembrane</keyword>
<feature type="coiled-coil region" evidence="1">
    <location>
        <begin position="69"/>
        <end position="117"/>
    </location>
</feature>
<organism evidence="4 5">
    <name type="scientific">Alteribacillus iranensis</name>
    <dbReference type="NCBI Taxonomy" id="930128"/>
    <lineage>
        <taxon>Bacteria</taxon>
        <taxon>Bacillati</taxon>
        <taxon>Bacillota</taxon>
        <taxon>Bacilli</taxon>
        <taxon>Bacillales</taxon>
        <taxon>Bacillaceae</taxon>
        <taxon>Alteribacillus</taxon>
    </lineage>
</organism>
<dbReference type="SUPFAM" id="SSF158791">
    <property type="entry name" value="MgtE N-terminal domain-like"/>
    <property type="match status" value="1"/>
</dbReference>
<dbReference type="Pfam" id="PF03448">
    <property type="entry name" value="MgtE_N"/>
    <property type="match status" value="1"/>
</dbReference>
<gene>
    <name evidence="4" type="ORF">SAMN05192532_101661</name>
</gene>
<keyword evidence="5" id="KW-1185">Reference proteome</keyword>
<dbReference type="STRING" id="930128.SAMN05192532_101661"/>
<keyword evidence="4" id="KW-0966">Cell projection</keyword>
<dbReference type="AlphaFoldDB" id="A0A1I2A592"/>
<keyword evidence="2" id="KW-0472">Membrane</keyword>
<feature type="domain" description="Magnesium transporter MgtE intracellular" evidence="3">
    <location>
        <begin position="129"/>
        <end position="181"/>
    </location>
</feature>
<evidence type="ECO:0000256" key="1">
    <source>
        <dbReference type="SAM" id="Coils"/>
    </source>
</evidence>
<keyword evidence="4" id="KW-0969">Cilium</keyword>
<evidence type="ECO:0000256" key="2">
    <source>
        <dbReference type="SAM" id="Phobius"/>
    </source>
</evidence>
<dbReference type="RefSeq" id="WP_177194667.1">
    <property type="nucleotide sequence ID" value="NZ_FONT01000001.1"/>
</dbReference>
<keyword evidence="2" id="KW-1133">Transmembrane helix</keyword>
<dbReference type="InterPro" id="IPR006668">
    <property type="entry name" value="Mg_transptr_MgtE_intracell_dom"/>
</dbReference>
<accession>A0A1I2A592</accession>
<evidence type="ECO:0000313" key="5">
    <source>
        <dbReference type="Proteomes" id="UP000199516"/>
    </source>
</evidence>
<proteinExistence type="predicted"/>
<dbReference type="Gene3D" id="1.20.5.170">
    <property type="match status" value="1"/>
</dbReference>
<evidence type="ECO:0000313" key="4">
    <source>
        <dbReference type="EMBL" id="SFE38977.1"/>
    </source>
</evidence>